<comment type="similarity">
    <text evidence="1">Belongs to the outer membrane factor (OMF) (TC 1.B.17) family.</text>
</comment>
<dbReference type="AlphaFoldDB" id="A0A107SUV9"/>
<dbReference type="InterPro" id="IPR003423">
    <property type="entry name" value="OMP_efflux"/>
</dbReference>
<dbReference type="InterPro" id="IPR010131">
    <property type="entry name" value="MdtP/NodT-like"/>
</dbReference>
<dbReference type="Proteomes" id="UP000068603">
    <property type="component" value="Unassembled WGS sequence"/>
</dbReference>
<feature type="region of interest" description="Disordered" evidence="2">
    <location>
        <begin position="18"/>
        <end position="48"/>
    </location>
</feature>
<comment type="caution">
    <text evidence="4">The sequence shown here is derived from an EMBL/GenBank/DDBJ whole genome shotgun (WGS) entry which is preliminary data.</text>
</comment>
<feature type="compositionally biased region" description="Low complexity" evidence="2">
    <location>
        <begin position="36"/>
        <end position="46"/>
    </location>
</feature>
<proteinExistence type="inferred from homology"/>
<dbReference type="SUPFAM" id="SSF56954">
    <property type="entry name" value="Outer membrane efflux proteins (OEP)"/>
    <property type="match status" value="1"/>
</dbReference>
<evidence type="ECO:0000256" key="3">
    <source>
        <dbReference type="SAM" id="SignalP"/>
    </source>
</evidence>
<dbReference type="STRING" id="1503054.WT74_24450"/>
<accession>A0A107SUV9</accession>
<reference evidence="4 5" key="1">
    <citation type="submission" date="2015-11" db="EMBL/GenBank/DDBJ databases">
        <title>Expanding the genomic diversity of Burkholderia species for the development of highly accurate diagnostics.</title>
        <authorList>
            <person name="Sahl J."/>
            <person name="Keim P."/>
            <person name="Wagner D."/>
        </authorList>
    </citation>
    <scope>NUCLEOTIDE SEQUENCE [LARGE SCALE GENOMIC DNA]</scope>
    <source>
        <strain evidence="4 5">MSMB1960WGS</strain>
    </source>
</reference>
<dbReference type="Pfam" id="PF02321">
    <property type="entry name" value="OEP"/>
    <property type="match status" value="2"/>
</dbReference>
<gene>
    <name evidence="4" type="ORF">WT44_22060</name>
</gene>
<evidence type="ECO:0000313" key="4">
    <source>
        <dbReference type="EMBL" id="KWA58836.1"/>
    </source>
</evidence>
<sequence>MLKRRIAAVLFVPFAGAALAQSPPPPGEPARATLNPSSAPSAPSTAQDPLSLTAALAMAGERNPALRSARSDADASAGTLMQAGTRPNPTLSFLQEGFAAQERTTTGQLSHTLELGGKRRARLDVASYGREAALASLDERAATLRADVVRAFYGLLAAQRQLKVAQQSTAIAARSADMADKRARAGKVSPVEATKARVAESGARIELANAAAQVATAAEQLANVTGNPAVAARTAAGDLDAIPDVAPLAQLRQRLDDAPQSRTARAGMLRANAQISLEKARRIPDLTVTAGMKHVVAGGSPDNQAVVGVSIPLPLFDTNRGAILEATHKAEAARASFDSERARIDLDLSQAFTRYQRAADEARQLKSDVLPAARQSLDAMARGYELGKFALLDVIDAQRTLYQAESRYVQVLADTHQAYADIGRLVGEPLDPAAPLR</sequence>
<protein>
    <submittedName>
        <fullName evidence="4">RND transporter</fullName>
    </submittedName>
</protein>
<dbReference type="GO" id="GO:0015562">
    <property type="term" value="F:efflux transmembrane transporter activity"/>
    <property type="evidence" value="ECO:0007669"/>
    <property type="project" value="InterPro"/>
</dbReference>
<evidence type="ECO:0000256" key="2">
    <source>
        <dbReference type="SAM" id="MobiDB-lite"/>
    </source>
</evidence>
<feature type="chain" id="PRO_5007129269" evidence="3">
    <location>
        <begin position="21"/>
        <end position="437"/>
    </location>
</feature>
<dbReference type="Gene3D" id="1.20.1600.10">
    <property type="entry name" value="Outer membrane efflux proteins (OEP)"/>
    <property type="match status" value="1"/>
</dbReference>
<organism evidence="4">
    <name type="scientific">Burkholderia stagnalis</name>
    <dbReference type="NCBI Taxonomy" id="1503054"/>
    <lineage>
        <taxon>Bacteria</taxon>
        <taxon>Pseudomonadati</taxon>
        <taxon>Pseudomonadota</taxon>
        <taxon>Betaproteobacteria</taxon>
        <taxon>Burkholderiales</taxon>
        <taxon>Burkholderiaceae</taxon>
        <taxon>Burkholderia</taxon>
        <taxon>Burkholderia cepacia complex</taxon>
    </lineage>
</organism>
<name>A0A107SUV9_9BURK</name>
<dbReference type="PANTHER" id="PTHR30203:SF24">
    <property type="entry name" value="BLR4935 PROTEIN"/>
    <property type="match status" value="1"/>
</dbReference>
<evidence type="ECO:0000313" key="5">
    <source>
        <dbReference type="Proteomes" id="UP000068603"/>
    </source>
</evidence>
<feature type="signal peptide" evidence="3">
    <location>
        <begin position="1"/>
        <end position="20"/>
    </location>
</feature>
<dbReference type="PANTHER" id="PTHR30203">
    <property type="entry name" value="OUTER MEMBRANE CATION EFFLUX PROTEIN"/>
    <property type="match status" value="1"/>
</dbReference>
<feature type="region of interest" description="Disordered" evidence="2">
    <location>
        <begin position="63"/>
        <end position="86"/>
    </location>
</feature>
<dbReference type="EMBL" id="LPHB01000056">
    <property type="protein sequence ID" value="KWA58836.1"/>
    <property type="molecule type" value="Genomic_DNA"/>
</dbReference>
<evidence type="ECO:0000256" key="1">
    <source>
        <dbReference type="ARBA" id="ARBA00007613"/>
    </source>
</evidence>
<keyword evidence="3" id="KW-0732">Signal</keyword>
<dbReference type="RefSeq" id="WP_060150265.1">
    <property type="nucleotide sequence ID" value="NZ_LPGD01000100.1"/>
</dbReference>